<sequence length="131" mass="14631">MVLSVEVECGHQLPPDCHILVATGSRGARRRFENRMALHLPASAEPAAAPEHIEVLQKVGEIFFFPSLDADEQFAMVRSRRATSDESANEACVPLAQQLGLVEEEHEPFDEVHIQDPKKVTPKRNYNGDCR</sequence>
<gene>
    <name evidence="1" type="ORF">AK812_SmicGene7939</name>
</gene>
<dbReference type="Proteomes" id="UP000186817">
    <property type="component" value="Unassembled WGS sequence"/>
</dbReference>
<organism evidence="1 2">
    <name type="scientific">Symbiodinium microadriaticum</name>
    <name type="common">Dinoflagellate</name>
    <name type="synonym">Zooxanthella microadriatica</name>
    <dbReference type="NCBI Taxonomy" id="2951"/>
    <lineage>
        <taxon>Eukaryota</taxon>
        <taxon>Sar</taxon>
        <taxon>Alveolata</taxon>
        <taxon>Dinophyceae</taxon>
        <taxon>Suessiales</taxon>
        <taxon>Symbiodiniaceae</taxon>
        <taxon>Symbiodinium</taxon>
    </lineage>
</organism>
<protein>
    <submittedName>
        <fullName evidence="1">Uncharacterized protein</fullName>
    </submittedName>
</protein>
<reference evidence="1 2" key="1">
    <citation type="submission" date="2016-02" db="EMBL/GenBank/DDBJ databases">
        <title>Genome analysis of coral dinoflagellate symbionts highlights evolutionary adaptations to a symbiotic lifestyle.</title>
        <authorList>
            <person name="Aranda M."/>
            <person name="Li Y."/>
            <person name="Liew Y.J."/>
            <person name="Baumgarten S."/>
            <person name="Simakov O."/>
            <person name="Wilson M."/>
            <person name="Piel J."/>
            <person name="Ashoor H."/>
            <person name="Bougouffa S."/>
            <person name="Bajic V.B."/>
            <person name="Ryu T."/>
            <person name="Ravasi T."/>
            <person name="Bayer T."/>
            <person name="Micklem G."/>
            <person name="Kim H."/>
            <person name="Bhak J."/>
            <person name="Lajeunesse T.C."/>
            <person name="Voolstra C.R."/>
        </authorList>
    </citation>
    <scope>NUCLEOTIDE SEQUENCE [LARGE SCALE GENOMIC DNA]</scope>
    <source>
        <strain evidence="1 2">CCMP2467</strain>
    </source>
</reference>
<comment type="caution">
    <text evidence="1">The sequence shown here is derived from an EMBL/GenBank/DDBJ whole genome shotgun (WGS) entry which is preliminary data.</text>
</comment>
<keyword evidence="2" id="KW-1185">Reference proteome</keyword>
<dbReference type="EMBL" id="LSRX01000115">
    <property type="protein sequence ID" value="OLQ08553.1"/>
    <property type="molecule type" value="Genomic_DNA"/>
</dbReference>
<evidence type="ECO:0000313" key="2">
    <source>
        <dbReference type="Proteomes" id="UP000186817"/>
    </source>
</evidence>
<dbReference type="AlphaFoldDB" id="A0A1Q9EM81"/>
<accession>A0A1Q9EM81</accession>
<name>A0A1Q9EM81_SYMMI</name>
<evidence type="ECO:0000313" key="1">
    <source>
        <dbReference type="EMBL" id="OLQ08553.1"/>
    </source>
</evidence>
<proteinExistence type="predicted"/>
<dbReference type="OrthoDB" id="1055097at2759"/>